<accession>A0A1G9MVL7</accession>
<sequence>MKKLMTLIMASMIAVSFAACAPMKTDEQVRVKCPACGYEFEAPKHHN</sequence>
<gene>
    <name evidence="2" type="ORF">SAMN05660860_01266</name>
</gene>
<dbReference type="OrthoDB" id="5406034at2"/>
<dbReference type="RefSeq" id="WP_153304549.1">
    <property type="nucleotide sequence ID" value="NZ_FNGU01000002.1"/>
</dbReference>
<organism evidence="2 3">
    <name type="scientific">Geoalkalibacter ferrihydriticus</name>
    <dbReference type="NCBI Taxonomy" id="392333"/>
    <lineage>
        <taxon>Bacteria</taxon>
        <taxon>Pseudomonadati</taxon>
        <taxon>Thermodesulfobacteriota</taxon>
        <taxon>Desulfuromonadia</taxon>
        <taxon>Desulfuromonadales</taxon>
        <taxon>Geoalkalibacteraceae</taxon>
        <taxon>Geoalkalibacter</taxon>
    </lineage>
</organism>
<dbReference type="PROSITE" id="PS51257">
    <property type="entry name" value="PROKAR_LIPOPROTEIN"/>
    <property type="match status" value="1"/>
</dbReference>
<feature type="chain" id="PRO_5010303415" description="Lipoprotein" evidence="1">
    <location>
        <begin position="22"/>
        <end position="47"/>
    </location>
</feature>
<evidence type="ECO:0000313" key="3">
    <source>
        <dbReference type="Proteomes" id="UP000182146"/>
    </source>
</evidence>
<keyword evidence="1" id="KW-0732">Signal</keyword>
<proteinExistence type="predicted"/>
<dbReference type="AlphaFoldDB" id="A0A1G9MVL7"/>
<feature type="signal peptide" evidence="1">
    <location>
        <begin position="1"/>
        <end position="21"/>
    </location>
</feature>
<dbReference type="Proteomes" id="UP000182146">
    <property type="component" value="Unassembled WGS sequence"/>
</dbReference>
<name>A0A1G9MVL7_9BACT</name>
<dbReference type="STRING" id="392333.SAMN05660860_01266"/>
<reference evidence="2 3" key="1">
    <citation type="submission" date="2016-10" db="EMBL/GenBank/DDBJ databases">
        <authorList>
            <person name="de Groot N.N."/>
        </authorList>
    </citation>
    <scope>NUCLEOTIDE SEQUENCE [LARGE SCALE GENOMIC DNA]</scope>
    <source>
        <strain evidence="2 3">DSM 17813</strain>
    </source>
</reference>
<protein>
    <recommendedName>
        <fullName evidence="4">Lipoprotein</fullName>
    </recommendedName>
</protein>
<evidence type="ECO:0000256" key="1">
    <source>
        <dbReference type="SAM" id="SignalP"/>
    </source>
</evidence>
<evidence type="ECO:0008006" key="4">
    <source>
        <dbReference type="Google" id="ProtNLM"/>
    </source>
</evidence>
<dbReference type="EMBL" id="FNGU01000002">
    <property type="protein sequence ID" value="SDL78163.1"/>
    <property type="molecule type" value="Genomic_DNA"/>
</dbReference>
<evidence type="ECO:0000313" key="2">
    <source>
        <dbReference type="EMBL" id="SDL78163.1"/>
    </source>
</evidence>